<evidence type="ECO:0000313" key="5">
    <source>
        <dbReference type="Proteomes" id="UP001174934"/>
    </source>
</evidence>
<dbReference type="InterPro" id="IPR011009">
    <property type="entry name" value="Kinase-like_dom_sf"/>
</dbReference>
<feature type="coiled-coil region" evidence="1">
    <location>
        <begin position="334"/>
        <end position="361"/>
    </location>
</feature>
<comment type="caution">
    <text evidence="4">The sequence shown here is derived from an EMBL/GenBank/DDBJ whole genome shotgun (WGS) entry which is preliminary data.</text>
</comment>
<feature type="domain" description="Protein kinase" evidence="3">
    <location>
        <begin position="56"/>
        <end position="360"/>
    </location>
</feature>
<protein>
    <recommendedName>
        <fullName evidence="3">Protein kinase domain-containing protein</fullName>
    </recommendedName>
</protein>
<dbReference type="GO" id="GO:0005524">
    <property type="term" value="F:ATP binding"/>
    <property type="evidence" value="ECO:0007669"/>
    <property type="project" value="InterPro"/>
</dbReference>
<evidence type="ECO:0000313" key="4">
    <source>
        <dbReference type="EMBL" id="KAK0629469.1"/>
    </source>
</evidence>
<gene>
    <name evidence="4" type="ORF">B0T17DRAFT_634275</name>
</gene>
<dbReference type="Gene3D" id="1.10.510.10">
    <property type="entry name" value="Transferase(Phosphotransferase) domain 1"/>
    <property type="match status" value="1"/>
</dbReference>
<organism evidence="4 5">
    <name type="scientific">Bombardia bombarda</name>
    <dbReference type="NCBI Taxonomy" id="252184"/>
    <lineage>
        <taxon>Eukaryota</taxon>
        <taxon>Fungi</taxon>
        <taxon>Dikarya</taxon>
        <taxon>Ascomycota</taxon>
        <taxon>Pezizomycotina</taxon>
        <taxon>Sordariomycetes</taxon>
        <taxon>Sordariomycetidae</taxon>
        <taxon>Sordariales</taxon>
        <taxon>Lasiosphaeriaceae</taxon>
        <taxon>Bombardia</taxon>
    </lineage>
</organism>
<dbReference type="PROSITE" id="PS50011">
    <property type="entry name" value="PROTEIN_KINASE_DOM"/>
    <property type="match status" value="1"/>
</dbReference>
<dbReference type="InterPro" id="IPR000719">
    <property type="entry name" value="Prot_kinase_dom"/>
</dbReference>
<reference evidence="4" key="1">
    <citation type="submission" date="2023-06" db="EMBL/GenBank/DDBJ databases">
        <title>Genome-scale phylogeny and comparative genomics of the fungal order Sordariales.</title>
        <authorList>
            <consortium name="Lawrence Berkeley National Laboratory"/>
            <person name="Hensen N."/>
            <person name="Bonometti L."/>
            <person name="Westerberg I."/>
            <person name="Brannstrom I.O."/>
            <person name="Guillou S."/>
            <person name="Cros-Aarteil S."/>
            <person name="Calhoun S."/>
            <person name="Haridas S."/>
            <person name="Kuo A."/>
            <person name="Mondo S."/>
            <person name="Pangilinan J."/>
            <person name="Riley R."/>
            <person name="LaButti K."/>
            <person name="Andreopoulos B."/>
            <person name="Lipzen A."/>
            <person name="Chen C."/>
            <person name="Yanf M."/>
            <person name="Daum C."/>
            <person name="Ng V."/>
            <person name="Clum A."/>
            <person name="Steindorff A."/>
            <person name="Ohm R."/>
            <person name="Martin F."/>
            <person name="Silar P."/>
            <person name="Natvig D."/>
            <person name="Lalanne C."/>
            <person name="Gautier V."/>
            <person name="Ament-velasquez S.L."/>
            <person name="Kruys A."/>
            <person name="Hutchinson M.I."/>
            <person name="Powell A.J."/>
            <person name="Barry K."/>
            <person name="Miller A.N."/>
            <person name="Grigoriev I.V."/>
            <person name="Debuchy R."/>
            <person name="Gladieux P."/>
            <person name="Thoren M.H."/>
            <person name="Johannesson H."/>
        </authorList>
    </citation>
    <scope>NUCLEOTIDE SEQUENCE</scope>
    <source>
        <strain evidence="4">SMH3391-2</strain>
    </source>
</reference>
<dbReference type="SUPFAM" id="SSF56112">
    <property type="entry name" value="Protein kinase-like (PK-like)"/>
    <property type="match status" value="1"/>
</dbReference>
<sequence>MDSIYERYERYERYGHDAMHIETSIDKETPYWNRDVESSNLQTTSSQWLNQRPKGFVLVNQLSHSKTGLFVTVDQLHGDGSHEFVVVKKITDGVETSTGIGDEGNWGHDTHPGTLSPDILVTTLNDPLAIRAGTRLPTDMAVFAETHAAQVHNFDPSDATQMDATLFLKYYNGGTISDFVKKHVKAGEAVPETFIWHFVAQVGKAYSWLHARGIAHLNGHEDNFFLHYPTDEEKAQDPRMAQFDNIFPQIVMGGFGSARLNSPFFTTEEEGHDRIYTDRSLLAGVLMLLAGDQENWEHYDIALQHLLNSFKSVDPRADMTDRRIDLEVYKTHTLENYERIVKGAEQEVQAARTLLAQEQSDGDLVAVDWKRSGEGRMPVILGGKGFGDLSYYALKKANISSSHNSVTAKEERVEYEGPIVTELDTSKGPVNPGKLNQGSG</sequence>
<dbReference type="AlphaFoldDB" id="A0AA39X8V3"/>
<feature type="region of interest" description="Disordered" evidence="2">
    <location>
        <begin position="403"/>
        <end position="440"/>
    </location>
</feature>
<evidence type="ECO:0000259" key="3">
    <source>
        <dbReference type="PROSITE" id="PS50011"/>
    </source>
</evidence>
<evidence type="ECO:0000256" key="1">
    <source>
        <dbReference type="SAM" id="Coils"/>
    </source>
</evidence>
<name>A0AA39X8V3_9PEZI</name>
<proteinExistence type="predicted"/>
<keyword evidence="5" id="KW-1185">Reference proteome</keyword>
<dbReference type="EMBL" id="JAULSR010000002">
    <property type="protein sequence ID" value="KAK0629469.1"/>
    <property type="molecule type" value="Genomic_DNA"/>
</dbReference>
<dbReference type="Proteomes" id="UP001174934">
    <property type="component" value="Unassembled WGS sequence"/>
</dbReference>
<dbReference type="GO" id="GO:0004672">
    <property type="term" value="F:protein kinase activity"/>
    <property type="evidence" value="ECO:0007669"/>
    <property type="project" value="InterPro"/>
</dbReference>
<keyword evidence="1" id="KW-0175">Coiled coil</keyword>
<accession>A0AA39X8V3</accession>
<evidence type="ECO:0000256" key="2">
    <source>
        <dbReference type="SAM" id="MobiDB-lite"/>
    </source>
</evidence>